<evidence type="ECO:0000313" key="2">
    <source>
        <dbReference type="EMBL" id="OUE10232.1"/>
    </source>
</evidence>
<dbReference type="EMBL" id="MDHJ01000001">
    <property type="protein sequence ID" value="OUE10232.1"/>
    <property type="molecule type" value="Genomic_DNA"/>
</dbReference>
<comment type="caution">
    <text evidence="2">The sequence shown here is derived from an EMBL/GenBank/DDBJ whole genome shotgun (WGS) entry which is preliminary data.</text>
</comment>
<dbReference type="AlphaFoldDB" id="A0A251XXE3"/>
<organism evidence="2 3">
    <name type="scientific">Clavibacter michiganensis</name>
    <dbReference type="NCBI Taxonomy" id="28447"/>
    <lineage>
        <taxon>Bacteria</taxon>
        <taxon>Bacillati</taxon>
        <taxon>Actinomycetota</taxon>
        <taxon>Actinomycetes</taxon>
        <taxon>Micrococcales</taxon>
        <taxon>Microbacteriaceae</taxon>
        <taxon>Clavibacter</taxon>
    </lineage>
</organism>
<evidence type="ECO:0000313" key="3">
    <source>
        <dbReference type="Proteomes" id="UP000195106"/>
    </source>
</evidence>
<protein>
    <submittedName>
        <fullName evidence="2">Uncharacterized protein</fullName>
    </submittedName>
</protein>
<name>A0A251XXE3_9MICO</name>
<reference evidence="2 3" key="1">
    <citation type="submission" date="2016-08" db="EMBL/GenBank/DDBJ databases">
        <title>Genome sequence of Clavibacter michiganensis spp. strain CASJ009.</title>
        <authorList>
            <person name="Thapa S.P."/>
            <person name="Coaker G."/>
        </authorList>
    </citation>
    <scope>NUCLEOTIDE SEQUENCE [LARGE SCALE GENOMIC DNA]</scope>
    <source>
        <strain evidence="2">CASJ009</strain>
    </source>
</reference>
<dbReference type="Proteomes" id="UP000195106">
    <property type="component" value="Unassembled WGS sequence"/>
</dbReference>
<proteinExistence type="predicted"/>
<keyword evidence="1" id="KW-1133">Transmembrane helix</keyword>
<keyword evidence="1" id="KW-0472">Membrane</keyword>
<keyword evidence="1" id="KW-0812">Transmembrane</keyword>
<accession>A0A251XXE3</accession>
<sequence length="79" mass="8442">MGKDMSEAFATDAHRRASDRRVTAGLLVTQLLVAGAGYFCVLMSGMAFGGCAERARPCDYGLGDFAFELARWGLGSAWC</sequence>
<feature type="transmembrane region" description="Helical" evidence="1">
    <location>
        <begin position="24"/>
        <end position="48"/>
    </location>
</feature>
<gene>
    <name evidence="2" type="ORF">CMsap09_14890</name>
</gene>
<evidence type="ECO:0000256" key="1">
    <source>
        <dbReference type="SAM" id="Phobius"/>
    </source>
</evidence>